<dbReference type="Pfam" id="PF00100">
    <property type="entry name" value="Zona_pellucida"/>
    <property type="match status" value="1"/>
</dbReference>
<evidence type="ECO:0000256" key="2">
    <source>
        <dbReference type="ARBA" id="ARBA00023157"/>
    </source>
</evidence>
<dbReference type="Pfam" id="PF23344">
    <property type="entry name" value="ZP-N"/>
    <property type="match status" value="1"/>
</dbReference>
<dbReference type="PANTHER" id="PTHR14002">
    <property type="entry name" value="ENDOGLIN/TGF-BETA RECEPTOR TYPE III"/>
    <property type="match status" value="1"/>
</dbReference>
<dbReference type="Gene3D" id="2.60.40.3210">
    <property type="entry name" value="Zona pellucida, ZP-N domain"/>
    <property type="match status" value="1"/>
</dbReference>
<dbReference type="SMART" id="SM00832">
    <property type="entry name" value="C8"/>
    <property type="match status" value="1"/>
</dbReference>
<name>A0A6G1Q6S5_CHAAH</name>
<gene>
    <name evidence="5" type="ORF">EXN66_Car014021</name>
</gene>
<reference evidence="6" key="2">
    <citation type="submission" date="2019-02" db="EMBL/GenBank/DDBJ databases">
        <title>Opniocepnalus argus Var Kimnra genome.</title>
        <authorList>
            <person name="Zhou C."/>
            <person name="Xiao S."/>
        </authorList>
    </citation>
    <scope>NUCLEOTIDE SEQUENCE [LARGE SCALE GENOMIC DNA]</scope>
</reference>
<keyword evidence="1 3" id="KW-0732">Signal</keyword>
<evidence type="ECO:0000313" key="5">
    <source>
        <dbReference type="EMBL" id="KAF3698340.1"/>
    </source>
</evidence>
<keyword evidence="2" id="KW-1015">Disulfide bond</keyword>
<dbReference type="SMART" id="SM00241">
    <property type="entry name" value="ZP"/>
    <property type="match status" value="1"/>
</dbReference>
<keyword evidence="6" id="KW-1185">Reference proteome</keyword>
<dbReference type="InterPro" id="IPR042235">
    <property type="entry name" value="ZP-C_dom"/>
</dbReference>
<protein>
    <submittedName>
        <fullName evidence="5">Uromodulin Uromodulin, secreted form</fullName>
    </submittedName>
</protein>
<organism evidence="5 6">
    <name type="scientific">Channa argus</name>
    <name type="common">Northern snakehead</name>
    <name type="synonym">Ophicephalus argus</name>
    <dbReference type="NCBI Taxonomy" id="215402"/>
    <lineage>
        <taxon>Eukaryota</taxon>
        <taxon>Metazoa</taxon>
        <taxon>Chordata</taxon>
        <taxon>Craniata</taxon>
        <taxon>Vertebrata</taxon>
        <taxon>Euteleostomi</taxon>
        <taxon>Actinopterygii</taxon>
        <taxon>Neopterygii</taxon>
        <taxon>Teleostei</taxon>
        <taxon>Neoteleostei</taxon>
        <taxon>Acanthomorphata</taxon>
        <taxon>Anabantaria</taxon>
        <taxon>Anabantiformes</taxon>
        <taxon>Channoidei</taxon>
        <taxon>Channidae</taxon>
        <taxon>Channa</taxon>
    </lineage>
</organism>
<dbReference type="InterPro" id="IPR001507">
    <property type="entry name" value="ZP_dom"/>
</dbReference>
<evidence type="ECO:0000256" key="1">
    <source>
        <dbReference type="ARBA" id="ARBA00022729"/>
    </source>
</evidence>
<accession>A0A6G1Q6S5</accession>
<dbReference type="InterPro" id="IPR055356">
    <property type="entry name" value="ZP-N"/>
</dbReference>
<dbReference type="AlphaFoldDB" id="A0A6G1Q6S5"/>
<evidence type="ECO:0000313" key="6">
    <source>
        <dbReference type="Proteomes" id="UP000503349"/>
    </source>
</evidence>
<evidence type="ECO:0000259" key="4">
    <source>
        <dbReference type="PROSITE" id="PS51034"/>
    </source>
</evidence>
<dbReference type="EMBL" id="CM015724">
    <property type="protein sequence ID" value="KAF3698340.1"/>
    <property type="molecule type" value="Genomic_DNA"/>
</dbReference>
<dbReference type="PROSITE" id="PS51034">
    <property type="entry name" value="ZP_2"/>
    <property type="match status" value="1"/>
</dbReference>
<reference evidence="5 6" key="1">
    <citation type="submission" date="2019-02" db="EMBL/GenBank/DDBJ databases">
        <title>Opniocepnalus argus genome.</title>
        <authorList>
            <person name="Zhou C."/>
            <person name="Xiao S."/>
        </authorList>
    </citation>
    <scope>NUCLEOTIDE SEQUENCE [LARGE SCALE GENOMIC DNA]</scope>
    <source>
        <strain evidence="5">OARG1902GOOAL</strain>
        <tissue evidence="5">Muscle</tissue>
    </source>
</reference>
<dbReference type="Gene3D" id="2.60.40.4100">
    <property type="entry name" value="Zona pellucida, ZP-C domain"/>
    <property type="match status" value="1"/>
</dbReference>
<dbReference type="InterPro" id="IPR055355">
    <property type="entry name" value="ZP-C"/>
</dbReference>
<dbReference type="Pfam" id="PF08742">
    <property type="entry name" value="C8"/>
    <property type="match status" value="1"/>
</dbReference>
<dbReference type="PANTHER" id="PTHR14002:SF50">
    <property type="entry name" value="ALPHA-TECTORIN-LIKE-RELATED"/>
    <property type="match status" value="1"/>
</dbReference>
<feature type="signal peptide" evidence="3">
    <location>
        <begin position="1"/>
        <end position="19"/>
    </location>
</feature>
<dbReference type="InterPro" id="IPR014853">
    <property type="entry name" value="VWF/SSPO/ZAN-like_Cys-rich_dom"/>
</dbReference>
<feature type="chain" id="PRO_5026232647" evidence="3">
    <location>
        <begin position="20"/>
        <end position="795"/>
    </location>
</feature>
<feature type="domain" description="ZP" evidence="4">
    <location>
        <begin position="523"/>
        <end position="774"/>
    </location>
</feature>
<evidence type="ECO:0000256" key="3">
    <source>
        <dbReference type="SAM" id="SignalP"/>
    </source>
</evidence>
<dbReference type="Proteomes" id="UP000503349">
    <property type="component" value="Chromosome 13"/>
</dbReference>
<sequence length="795" mass="87519">MIHPLIYLSALSLLTGAAAQQQFNGSSQLDISSCPIAYYGETYKQLYVNLTRENVAICFDGFYDPETGGDCIVGPLVAEEAFEFYISVNDDDGGFQQPLPTIKSVLQCTVNLEFTYSGKEVELVLGNFGTQAAVYLFTELEGSTVFDVMISDQKVNKLNVTNTPEHLQEFSVVDISACRFLGAVYPTDSVVSFDPDTCTNVTCSSTAELLDVRCGPSETCQGNNICLMDTIYTCTLVGPTVIDFNGNVAYVEDRCAYVVLSDLSDPDYRVIAVRKDVSFLDSFIVEGPGVQINLKQDGIFRLGDTPITFEELSQLIPGIKFDVDQNGRLSTFSMFNYTFSSFFDGTMAQFSFQVPREQELSLQGLCGNSNQSLSDLRVSDLSAGGCEIKYSDTPDSSMYCPTATQFCFRLLEDPFMSCHRFVDPVPYIQACTETLCKYPQVDGVNCEFLGAYVRACSLQEIDIAKNWNSLADCSLPPPFCQGRTCTANEFCGERLNNGQSGCLCRALFASNYRETNTIGGPTVCGPNSASLTLVGCLLEEKGVDYSALHLFDPACKGQIDEQTHMVTFTYDNIDTCGTEVTANGSQVIYTNAITNLKSYTDVIVRRDQVYINFTCVQTQPDVKTMSFKIKDSSVIVHITSGAWNYTLTMNAYADSKRTQVLGSNTDVLLDQRIWVELDTHGLDDNLVSVVTESCWATADPSPTGALRYNLIVNGCPNPSDPTVKVYGNGDGTSNYFAFNMFQFTGHSGDIYLHCNLQLCVKNCVPTCDGGVRRRRSLLPKYKSDHSAFISMAWIN</sequence>
<proteinExistence type="predicted"/>